<name>A0A8J6UAH9_9FLAO</name>
<proteinExistence type="predicted"/>
<evidence type="ECO:0000313" key="1">
    <source>
        <dbReference type="EMBL" id="MBD0824696.1"/>
    </source>
</evidence>
<dbReference type="PROSITE" id="PS51257">
    <property type="entry name" value="PROKAR_LIPOPROTEIN"/>
    <property type="match status" value="1"/>
</dbReference>
<dbReference type="AlphaFoldDB" id="A0A8J6UAH9"/>
<keyword evidence="1" id="KW-0449">Lipoprotein</keyword>
<organism evidence="1 2">
    <name type="scientific">Aestuariibaculum marinum</name>
    <dbReference type="NCBI Taxonomy" id="2683592"/>
    <lineage>
        <taxon>Bacteria</taxon>
        <taxon>Pseudomonadati</taxon>
        <taxon>Bacteroidota</taxon>
        <taxon>Flavobacteriia</taxon>
        <taxon>Flavobacteriales</taxon>
        <taxon>Flavobacteriaceae</taxon>
    </lineage>
</organism>
<comment type="caution">
    <text evidence="1">The sequence shown here is derived from an EMBL/GenBank/DDBJ whole genome shotgun (WGS) entry which is preliminary data.</text>
</comment>
<dbReference type="NCBIfam" id="TIGR03514">
    <property type="entry name" value="GldB_lipo"/>
    <property type="match status" value="1"/>
</dbReference>
<evidence type="ECO:0000313" key="2">
    <source>
        <dbReference type="Proteomes" id="UP000621516"/>
    </source>
</evidence>
<dbReference type="RefSeq" id="WP_188223991.1">
    <property type="nucleotide sequence ID" value="NZ_JACVXD010000006.1"/>
</dbReference>
<keyword evidence="2" id="KW-1185">Reference proteome</keyword>
<dbReference type="EMBL" id="JACVXD010000006">
    <property type="protein sequence ID" value="MBD0824696.1"/>
    <property type="molecule type" value="Genomic_DNA"/>
</dbReference>
<sequence>MKQGLLFLIFLVSVFSCQKKNKLENEIAKINIDAKIERFDTLFAGVNVSKLNDLKKAYPFMFNEKFTDSFWLAKVSDTLQQQLFAEVDKIFSNFSSTELEIESLFNHLKYYFAEFHVPRIITVTSDVDYRNRVIVTDTIDIVALDNYLGADHEFYESIPVYLREGFKKENIVIDLAGEYAKKYIHPVSHRTFLDEMIYFGKQLYFKDIMVPFKSEASRIGYTEAELEWAQVNESEIWRHFVEHEMLFSTDSKLSGRFIAEAPFSKFYLEGIDSESPGQLGQYIGWQIVRAYMEHNEVSLKDMLTTNADEIFNNSKFKPRK</sequence>
<protein>
    <submittedName>
        <fullName evidence="1">Gliding motility lipoprotein GldB</fullName>
    </submittedName>
</protein>
<dbReference type="Pfam" id="PF25594">
    <property type="entry name" value="GldB_lipo"/>
    <property type="match status" value="1"/>
</dbReference>
<gene>
    <name evidence="1" type="primary">gldB</name>
    <name evidence="1" type="ORF">ICJ85_11785</name>
</gene>
<accession>A0A8J6UAH9</accession>
<dbReference type="Proteomes" id="UP000621516">
    <property type="component" value="Unassembled WGS sequence"/>
</dbReference>
<reference evidence="1 2" key="1">
    <citation type="journal article" date="2018" name="J. Microbiol.">
        <title>Aestuariibaculum marinum sp. nov., a marine bacterium isolated from seawater in South Korea.</title>
        <authorList>
            <person name="Choi J."/>
            <person name="Lee D."/>
            <person name="Jang J.H."/>
            <person name="Cha S."/>
            <person name="Seo T."/>
        </authorList>
    </citation>
    <scope>NUCLEOTIDE SEQUENCE [LARGE SCALE GENOMIC DNA]</scope>
    <source>
        <strain evidence="1 2">IP7</strain>
    </source>
</reference>
<dbReference type="InterPro" id="IPR019853">
    <property type="entry name" value="GldB-like"/>
</dbReference>